<dbReference type="Proteomes" id="UP001303046">
    <property type="component" value="Unassembled WGS sequence"/>
</dbReference>
<comment type="caution">
    <text evidence="1">The sequence shown here is derived from an EMBL/GenBank/DDBJ whole genome shotgun (WGS) entry which is preliminary data.</text>
</comment>
<organism evidence="1 2">
    <name type="scientific">Necator americanus</name>
    <name type="common">Human hookworm</name>
    <dbReference type="NCBI Taxonomy" id="51031"/>
    <lineage>
        <taxon>Eukaryota</taxon>
        <taxon>Metazoa</taxon>
        <taxon>Ecdysozoa</taxon>
        <taxon>Nematoda</taxon>
        <taxon>Chromadorea</taxon>
        <taxon>Rhabditida</taxon>
        <taxon>Rhabditina</taxon>
        <taxon>Rhabditomorpha</taxon>
        <taxon>Strongyloidea</taxon>
        <taxon>Ancylostomatidae</taxon>
        <taxon>Bunostominae</taxon>
        <taxon>Necator</taxon>
    </lineage>
</organism>
<evidence type="ECO:0000313" key="2">
    <source>
        <dbReference type="Proteomes" id="UP001303046"/>
    </source>
</evidence>
<keyword evidence="2" id="KW-1185">Reference proteome</keyword>
<name>A0ABR1C783_NECAM</name>
<protein>
    <recommendedName>
        <fullName evidence="3">Reverse transcriptase domain-containing protein</fullName>
    </recommendedName>
</protein>
<dbReference type="EMBL" id="JAVFWL010000002">
    <property type="protein sequence ID" value="KAK6734368.1"/>
    <property type="molecule type" value="Genomic_DNA"/>
</dbReference>
<accession>A0ABR1C783</accession>
<reference evidence="1 2" key="1">
    <citation type="submission" date="2023-08" db="EMBL/GenBank/DDBJ databases">
        <title>A Necator americanus chromosomal reference genome.</title>
        <authorList>
            <person name="Ilik V."/>
            <person name="Petrzelkova K.J."/>
            <person name="Pardy F."/>
            <person name="Fuh T."/>
            <person name="Niatou-Singa F.S."/>
            <person name="Gouil Q."/>
            <person name="Baker L."/>
            <person name="Ritchie M.E."/>
            <person name="Jex A.R."/>
            <person name="Gazzola D."/>
            <person name="Li H."/>
            <person name="Toshio Fujiwara R."/>
            <person name="Zhan B."/>
            <person name="Aroian R.V."/>
            <person name="Pafco B."/>
            <person name="Schwarz E.M."/>
        </authorList>
    </citation>
    <scope>NUCLEOTIDE SEQUENCE [LARGE SCALE GENOMIC DNA]</scope>
    <source>
        <strain evidence="1 2">Aroian</strain>
        <tissue evidence="1">Whole animal</tissue>
    </source>
</reference>
<evidence type="ECO:0008006" key="3">
    <source>
        <dbReference type="Google" id="ProtNLM"/>
    </source>
</evidence>
<gene>
    <name evidence="1" type="primary">Necator_chrII.g5674</name>
    <name evidence="1" type="ORF">RB195_017881</name>
</gene>
<proteinExistence type="predicted"/>
<sequence length="191" mass="20783">MLFAPIEFQESDMKRRTTAAIRTPAGYSTQFKVEAGQRPTDVILALFGLPLVDLEYTDDVAVFASSSAKLQHVVNLASKLAAAYGMRSALINVSSCGSPRDPPREIRVDGQPIELVDEFCYLGCMVKTMAAIKGKYSAKMRLSYFGIQLIQDASLVNYANEVKLQVYLSAVRPIIMYGSERGSAGDGNGKA</sequence>
<evidence type="ECO:0000313" key="1">
    <source>
        <dbReference type="EMBL" id="KAK6734368.1"/>
    </source>
</evidence>